<evidence type="ECO:0008006" key="11">
    <source>
        <dbReference type="Google" id="ProtNLM"/>
    </source>
</evidence>
<comment type="similarity">
    <text evidence="2">Belongs to the mitoguardin family.</text>
</comment>
<proteinExistence type="inferred from homology"/>
<reference evidence="9" key="2">
    <citation type="submission" date="2023-03" db="EMBL/GenBank/DDBJ databases">
        <authorList>
            <person name="Inwood S.N."/>
            <person name="Skelly J.G."/>
            <person name="Guhlin J."/>
            <person name="Harrop T.W.R."/>
            <person name="Goldson S.G."/>
            <person name="Dearden P.K."/>
        </authorList>
    </citation>
    <scope>NUCLEOTIDE SEQUENCE</scope>
    <source>
        <strain evidence="9">Irish</strain>
        <tissue evidence="9">Whole body</tissue>
    </source>
</reference>
<evidence type="ECO:0000256" key="5">
    <source>
        <dbReference type="ARBA" id="ARBA00022989"/>
    </source>
</evidence>
<evidence type="ECO:0000256" key="7">
    <source>
        <dbReference type="ARBA" id="ARBA00023136"/>
    </source>
</evidence>
<dbReference type="EMBL" id="JAQQBS010000002">
    <property type="protein sequence ID" value="KAK0172327.1"/>
    <property type="molecule type" value="Genomic_DNA"/>
</dbReference>
<evidence type="ECO:0000256" key="1">
    <source>
        <dbReference type="ARBA" id="ARBA00004294"/>
    </source>
</evidence>
<dbReference type="Pfam" id="PF10265">
    <property type="entry name" value="Miga"/>
    <property type="match status" value="1"/>
</dbReference>
<dbReference type="GO" id="GO:0008053">
    <property type="term" value="P:mitochondrial fusion"/>
    <property type="evidence" value="ECO:0007669"/>
    <property type="project" value="InterPro"/>
</dbReference>
<reference evidence="9" key="1">
    <citation type="journal article" date="2023" name="bioRxiv">
        <title>Scaffold-level genome assemblies of two parasitoid biocontrol wasps reveal the parthenogenesis mechanism and an associated novel virus.</title>
        <authorList>
            <person name="Inwood S."/>
            <person name="Skelly J."/>
            <person name="Guhlin J."/>
            <person name="Harrop T."/>
            <person name="Goldson S."/>
            <person name="Dearden P."/>
        </authorList>
    </citation>
    <scope>NUCLEOTIDE SEQUENCE</scope>
    <source>
        <strain evidence="9">Irish</strain>
        <tissue evidence="9">Whole body</tissue>
    </source>
</reference>
<comment type="subcellular location">
    <subcellularLocation>
        <location evidence="1">Mitochondrion outer membrane</location>
    </subcellularLocation>
</comment>
<accession>A0AA39FME9</accession>
<evidence type="ECO:0000256" key="4">
    <source>
        <dbReference type="ARBA" id="ARBA00022787"/>
    </source>
</evidence>
<sequence length="517" mass="58985">MTMYIFNVRDIFGRIYNHCTAIPLPTINLSRSQKIFVVCLTGSTLLLGGLAKYLKRRRRPPYPHIRRQTLRQRYISGKGSNFDAVSQVSWAKRSEASTRSHVSDRMSLASSIPGGLDGDVKLTPQQYGVLGLEALEKALYCWEDALTAFSCTLGSNALALPSKADAAFTHDVQELLDLGYQMQSTAELLFIDQHSVLFCNESDGSETSHRRESTARSLGREKDKADAASSPESFASAKDGVADLREFEEFFEYFPHLEQQKLYHAALQQHEDKGIQCRRLHTELVKCGSDVEYVAKVHCLRQAYSKLFTMPGAATWISDIGRQVISDLIVYADKDPEDYLIHYENMMKFLDNPSNHRIMQEELTSRGVTCINFYDVLIDFILLDAFDEVEKPPSSIKAILQNRWVSESFRKTAVGTAVWSVLVGKRQMLKYNKGFLSHFYSISEQVSPVLVWGFLGPEGSLRSTCQYFRDQIIEFLIDIFNFFKVRYTDIDQLAEDIWREMRIRVENINQRLALEGC</sequence>
<dbReference type="AlphaFoldDB" id="A0AA39FME9"/>
<evidence type="ECO:0000313" key="10">
    <source>
        <dbReference type="Proteomes" id="UP001168990"/>
    </source>
</evidence>
<organism evidence="9 10">
    <name type="scientific">Microctonus aethiopoides</name>
    <dbReference type="NCBI Taxonomy" id="144406"/>
    <lineage>
        <taxon>Eukaryota</taxon>
        <taxon>Metazoa</taxon>
        <taxon>Ecdysozoa</taxon>
        <taxon>Arthropoda</taxon>
        <taxon>Hexapoda</taxon>
        <taxon>Insecta</taxon>
        <taxon>Pterygota</taxon>
        <taxon>Neoptera</taxon>
        <taxon>Endopterygota</taxon>
        <taxon>Hymenoptera</taxon>
        <taxon>Apocrita</taxon>
        <taxon>Ichneumonoidea</taxon>
        <taxon>Braconidae</taxon>
        <taxon>Euphorinae</taxon>
        <taxon>Microctonus</taxon>
    </lineage>
</organism>
<dbReference type="GO" id="GO:0005741">
    <property type="term" value="C:mitochondrial outer membrane"/>
    <property type="evidence" value="ECO:0007669"/>
    <property type="project" value="UniProtKB-SubCell"/>
</dbReference>
<comment type="caution">
    <text evidence="9">The sequence shown here is derived from an EMBL/GenBank/DDBJ whole genome shotgun (WGS) entry which is preliminary data.</text>
</comment>
<evidence type="ECO:0000313" key="9">
    <source>
        <dbReference type="EMBL" id="KAK0172327.1"/>
    </source>
</evidence>
<feature type="region of interest" description="Disordered" evidence="8">
    <location>
        <begin position="202"/>
        <end position="234"/>
    </location>
</feature>
<gene>
    <name evidence="9" type="ORF">PV328_005661</name>
</gene>
<name>A0AA39FME9_9HYME</name>
<evidence type="ECO:0000256" key="8">
    <source>
        <dbReference type="SAM" id="MobiDB-lite"/>
    </source>
</evidence>
<protein>
    <recommendedName>
        <fullName evidence="11">Protein FAM73B</fullName>
    </recommendedName>
</protein>
<evidence type="ECO:0000256" key="3">
    <source>
        <dbReference type="ARBA" id="ARBA00022692"/>
    </source>
</evidence>
<evidence type="ECO:0000256" key="2">
    <source>
        <dbReference type="ARBA" id="ARBA00008969"/>
    </source>
</evidence>
<dbReference type="InterPro" id="IPR019392">
    <property type="entry name" value="Miga"/>
</dbReference>
<keyword evidence="6" id="KW-0496">Mitochondrion</keyword>
<feature type="compositionally biased region" description="Basic and acidic residues" evidence="8">
    <location>
        <begin position="206"/>
        <end position="226"/>
    </location>
</feature>
<keyword evidence="10" id="KW-1185">Reference proteome</keyword>
<dbReference type="PANTHER" id="PTHR21508">
    <property type="entry name" value="MITOGUARDIN"/>
    <property type="match status" value="1"/>
</dbReference>
<keyword evidence="5" id="KW-1133">Transmembrane helix</keyword>
<keyword evidence="7" id="KW-0472">Membrane</keyword>
<dbReference type="Proteomes" id="UP001168990">
    <property type="component" value="Unassembled WGS sequence"/>
</dbReference>
<keyword evidence="4" id="KW-1000">Mitochondrion outer membrane</keyword>
<keyword evidence="3" id="KW-0812">Transmembrane</keyword>
<evidence type="ECO:0000256" key="6">
    <source>
        <dbReference type="ARBA" id="ARBA00023128"/>
    </source>
</evidence>
<dbReference type="PANTHER" id="PTHR21508:SF5">
    <property type="entry name" value="MITOGUARDIN"/>
    <property type="match status" value="1"/>
</dbReference>